<feature type="compositionally biased region" description="Polar residues" evidence="2">
    <location>
        <begin position="1009"/>
        <end position="1024"/>
    </location>
</feature>
<evidence type="ECO:0000313" key="4">
    <source>
        <dbReference type="Proteomes" id="UP001058364"/>
    </source>
</evidence>
<evidence type="ECO:0008006" key="5">
    <source>
        <dbReference type="Google" id="ProtNLM"/>
    </source>
</evidence>
<protein>
    <recommendedName>
        <fullName evidence="5">DUF31 domain-containing protein</fullName>
    </recommendedName>
</protein>
<gene>
    <name evidence="3" type="ORF">NX772_03565</name>
</gene>
<keyword evidence="1" id="KW-0175">Coiled coil</keyword>
<dbReference type="NCBIfam" id="NF045847">
    <property type="entry name" value="MGA1079_SerProt"/>
    <property type="match status" value="1"/>
</dbReference>
<accession>A0ABY5TTZ8</accession>
<keyword evidence="4" id="KW-1185">Reference proteome</keyword>
<organism evidence="3 4">
    <name type="scientific">Mesomycoplasma molare</name>
    <dbReference type="NCBI Taxonomy" id="171288"/>
    <lineage>
        <taxon>Bacteria</taxon>
        <taxon>Bacillati</taxon>
        <taxon>Mycoplasmatota</taxon>
        <taxon>Mycoplasmoidales</taxon>
        <taxon>Metamycoplasmataceae</taxon>
        <taxon>Mesomycoplasma</taxon>
    </lineage>
</organism>
<sequence length="1796" mass="207802">MNKKKKIIITTSALLLLLVSGTAAGITASVLSSNNSNDKIDELKKSKMIYNELLNSKTIFWTEKLKETILNLQESSKAENNLKYFELEFVNKFRTMLVNLTSWNENYKKLNETKINSEFKSILDDALTYSFQNLLNEFDKEIKELNVENLNLDIVINKDFIKIEEQEKEIKKYLETVKNNEDYFNRIIDAKNTNLFTETFFQSVLNNAKNDLVKNKDFQNSAELFENIASIIKRNNEIIKSYDSKYQDDAKYQELKNEYLKYIENDKLNSSIISPELKENLEKTYNDIKAYITSKSENDPELKALKLSTKEKVANFNFLTDLHKQKYNEDIDASIIALEISEIEKLASQYNQITELLIEEISISENTKQTEKYLNASNKTEFDNLLSELLNFISNNHLKLDNNFLSNLNKKDEINEKILELRNLRQELNGDLSSAEMDEFRAMVESNLRVELNPNLAKYGLNETLFSASINEENKDILLSNNKITDVSLKIKELHLNTENFNELSVVYKAQSNIDKSKVVDVVKTLSFNNNVQEIINSINFNNLDEAFDFSYDELETMYKSDIENNFEKQEQLFKNKKRVINNFFTYRLIENSFSYDENKKITFKMGIFHEKDKIKELNLSTENVINFKSELLKKVTITPKDIWLNSKFYADPDTYYDFTNNEDFREYSNNLIQRVLFNHWFKKDVFEPIQKTFDDLKGKTLKTALDKLSGSSKSGEMTKEEIDRVFSKIFADNVLFNIEKEDGVTVENINFSDVDRYSISAEHYSIFKFRISKGNETAELKYYLNTSKTSASEQDLKDEQEILKFITEKETINKKEVSSAKKIFSNLKFKEKGRTHSLYNAKDAIKAFDESYILPKIGKYQIFVKEVKEVVHNSGATNGGQAKIFFWYKKNGVEVPLPRVNSNKFIEEHTKTINYFKPLSYRDIKPRNSSNQWFTQEDFNTSNIDENDKSIINKINSTNFDHRKVDGVIAKGNNLKFRVLDPKDIIDQNAPEMLNFLLQLKVTNQTGDSNNSGFTSIESSGVNKNPDDADVSQNQNKNSSGFFSSDVSISSPSDPSNDADTNRIVQNYFMYFYDVRNNAPGTITFKLGFINKQDTTKRYSNNKDITLVNLTNDYKENLYPEIILNSIKYSDLDIKNTEISTISANEFKSKVENNSSDLKRFVNFRNSVFTYNNFSINSENISILEVKNIENNSAYIRLKYTNPKNNNAILKGNNWYKITGFANSINQNENLTFERSQLQTIYKSSSEIKRTRELEPYYKDLMWQFDEKTEIASWTLDKKYIEKTFLTNSSRERKIRLHLYANTLVQNDFRLKNIIDEDRGYNFEFDFEQLISGQALKLRQESRQINKFSTRGDHPRFFFNISAKYDVEKGIIFSVEIEDKQYKLFIGNPYKEVITLAETRDESKFDTFDKNKAFLINNAGASIKIEYTNNIEHEDFMQQTNLFSYKNLDYNQENQPITFFTSEEVILDKGYNPNQNVPFELHNGYKQDNEFMHKSWKNIPLVNDVKSRAIAYGFGSATMFGKVSNDPSDGKFYIITNNHVQHVSKFTEFDNNLPISVGGKYIVRSGDNFDNNVEPGFSYWSGSNRFDGANVGVVWSGVQQLNKKGEENKTGNFVDVTVFIVDANVLIAKAKEQGKMDMVQFFENWFTIGNSKLDHTGVKESIILGPNIKNFALNGFPYGKQSGYIINRASTSTGNVGLFRQQGYAPSFFNAGNSGTGLIGDGGSYISTINSGAPLTFLQSWNYDTINNNYFGINQDNEDPLLLENTKSLFAQMLKLNIQKPLEYSIPWFIKKITK</sequence>
<evidence type="ECO:0000256" key="2">
    <source>
        <dbReference type="SAM" id="MobiDB-lite"/>
    </source>
</evidence>
<evidence type="ECO:0000256" key="1">
    <source>
        <dbReference type="SAM" id="Coils"/>
    </source>
</evidence>
<feature type="coiled-coil region" evidence="1">
    <location>
        <begin position="407"/>
        <end position="438"/>
    </location>
</feature>
<proteinExistence type="predicted"/>
<feature type="region of interest" description="Disordered" evidence="2">
    <location>
        <begin position="1009"/>
        <end position="1061"/>
    </location>
</feature>
<dbReference type="Proteomes" id="UP001058364">
    <property type="component" value="Chromosome"/>
</dbReference>
<feature type="compositionally biased region" description="Low complexity" evidence="2">
    <location>
        <begin position="1040"/>
        <end position="1057"/>
    </location>
</feature>
<dbReference type="EMBL" id="CP103423">
    <property type="protein sequence ID" value="UWD34138.1"/>
    <property type="molecule type" value="Genomic_DNA"/>
</dbReference>
<dbReference type="RefSeq" id="WP_027123413.1">
    <property type="nucleotide sequence ID" value="NZ_CP103423.1"/>
</dbReference>
<reference evidence="3" key="1">
    <citation type="submission" date="2022-08" db="EMBL/GenBank/DDBJ databases">
        <title>Complete genome sequence of Mycoplasma molare type strain H 542.</title>
        <authorList>
            <person name="Spergser J."/>
        </authorList>
    </citation>
    <scope>NUCLEOTIDE SEQUENCE</scope>
    <source>
        <strain evidence="3">H 542</strain>
    </source>
</reference>
<name>A0ABY5TTZ8_9BACT</name>
<evidence type="ECO:0000313" key="3">
    <source>
        <dbReference type="EMBL" id="UWD34138.1"/>
    </source>
</evidence>